<gene>
    <name evidence="2" type="ORF">C2S53_003698</name>
</gene>
<proteinExistence type="predicted"/>
<dbReference type="Proteomes" id="UP001190926">
    <property type="component" value="Unassembled WGS sequence"/>
</dbReference>
<protein>
    <submittedName>
        <fullName evidence="2">Uncharacterized protein</fullName>
    </submittedName>
</protein>
<dbReference type="EMBL" id="SDAM02029562">
    <property type="protein sequence ID" value="KAH6756278.1"/>
    <property type="molecule type" value="Genomic_DNA"/>
</dbReference>
<feature type="compositionally biased region" description="Low complexity" evidence="1">
    <location>
        <begin position="136"/>
        <end position="151"/>
    </location>
</feature>
<feature type="region of interest" description="Disordered" evidence="1">
    <location>
        <begin position="126"/>
        <end position="151"/>
    </location>
</feature>
<evidence type="ECO:0000256" key="1">
    <source>
        <dbReference type="SAM" id="MobiDB-lite"/>
    </source>
</evidence>
<evidence type="ECO:0000313" key="3">
    <source>
        <dbReference type="Proteomes" id="UP001190926"/>
    </source>
</evidence>
<dbReference type="AlphaFoldDB" id="A0AAD4IPA1"/>
<sequence length="151" mass="17757">MVSSNFDGYQYLRMENELFDNKGYTTMHNLIRWKSGKRVDPRLLALLESFGEIYVERREFFKRIFDENYEELFEKIGSAFKKRKQMKKSKSMSRSISMRSIRKRGIDEEFDGPRLERFKVKTPNVIEIEQDGATQGGQTTQTSQGSSNDSK</sequence>
<evidence type="ECO:0000313" key="2">
    <source>
        <dbReference type="EMBL" id="KAH6756278.1"/>
    </source>
</evidence>
<name>A0AAD4IPA1_PERFH</name>
<keyword evidence="3" id="KW-1185">Reference proteome</keyword>
<organism evidence="2 3">
    <name type="scientific">Perilla frutescens var. hirtella</name>
    <name type="common">Perilla citriodora</name>
    <name type="synonym">Perilla setoyensis</name>
    <dbReference type="NCBI Taxonomy" id="608512"/>
    <lineage>
        <taxon>Eukaryota</taxon>
        <taxon>Viridiplantae</taxon>
        <taxon>Streptophyta</taxon>
        <taxon>Embryophyta</taxon>
        <taxon>Tracheophyta</taxon>
        <taxon>Spermatophyta</taxon>
        <taxon>Magnoliopsida</taxon>
        <taxon>eudicotyledons</taxon>
        <taxon>Gunneridae</taxon>
        <taxon>Pentapetalae</taxon>
        <taxon>asterids</taxon>
        <taxon>lamiids</taxon>
        <taxon>Lamiales</taxon>
        <taxon>Lamiaceae</taxon>
        <taxon>Nepetoideae</taxon>
        <taxon>Elsholtzieae</taxon>
        <taxon>Perilla</taxon>
    </lineage>
</organism>
<dbReference type="PANTHER" id="PTHR37725:SF1">
    <property type="match status" value="1"/>
</dbReference>
<dbReference type="PANTHER" id="PTHR37725">
    <property type="match status" value="1"/>
</dbReference>
<comment type="caution">
    <text evidence="2">The sequence shown here is derived from an EMBL/GenBank/DDBJ whole genome shotgun (WGS) entry which is preliminary data.</text>
</comment>
<accession>A0AAD4IPA1</accession>
<reference evidence="2 3" key="1">
    <citation type="journal article" date="2021" name="Nat. Commun.">
        <title>Incipient diploidization of the medicinal plant Perilla within 10,000 years.</title>
        <authorList>
            <person name="Zhang Y."/>
            <person name="Shen Q."/>
            <person name="Leng L."/>
            <person name="Zhang D."/>
            <person name="Chen S."/>
            <person name="Shi Y."/>
            <person name="Ning Z."/>
            <person name="Chen S."/>
        </authorList>
    </citation>
    <scope>NUCLEOTIDE SEQUENCE [LARGE SCALE GENOMIC DNA]</scope>
    <source>
        <strain evidence="3">cv. PC099</strain>
    </source>
</reference>